<evidence type="ECO:0000313" key="1">
    <source>
        <dbReference type="EMBL" id="NCI51320.1"/>
    </source>
</evidence>
<dbReference type="Proteomes" id="UP000753802">
    <property type="component" value="Unassembled WGS sequence"/>
</dbReference>
<protein>
    <submittedName>
        <fullName evidence="1">Uncharacterized protein</fullName>
    </submittedName>
</protein>
<dbReference type="EMBL" id="JAACJS010000015">
    <property type="protein sequence ID" value="NCI51320.1"/>
    <property type="molecule type" value="Genomic_DNA"/>
</dbReference>
<keyword evidence="2" id="KW-1185">Reference proteome</keyword>
<proteinExistence type="predicted"/>
<name>A0ABX0A290_9BACT</name>
<evidence type="ECO:0000313" key="2">
    <source>
        <dbReference type="Proteomes" id="UP000753802"/>
    </source>
</evidence>
<comment type="caution">
    <text evidence="1">The sequence shown here is derived from an EMBL/GenBank/DDBJ whole genome shotgun (WGS) entry which is preliminary data.</text>
</comment>
<reference evidence="1 2" key="1">
    <citation type="submission" date="2020-01" db="EMBL/GenBank/DDBJ databases">
        <title>Genome analysis.</title>
        <authorList>
            <person name="Wu S."/>
            <person name="Wang G."/>
        </authorList>
    </citation>
    <scope>NUCLEOTIDE SEQUENCE [LARGE SCALE GENOMIC DNA]</scope>
    <source>
        <strain evidence="1 2">SYL130</strain>
    </source>
</reference>
<accession>A0ABX0A290</accession>
<organism evidence="1 2">
    <name type="scientific">Sediminibacterium roseum</name>
    <dbReference type="NCBI Taxonomy" id="1978412"/>
    <lineage>
        <taxon>Bacteria</taxon>
        <taxon>Pseudomonadati</taxon>
        <taxon>Bacteroidota</taxon>
        <taxon>Chitinophagia</taxon>
        <taxon>Chitinophagales</taxon>
        <taxon>Chitinophagaceae</taxon>
        <taxon>Sediminibacterium</taxon>
    </lineage>
</organism>
<dbReference type="RefSeq" id="WP_161819605.1">
    <property type="nucleotide sequence ID" value="NZ_JAACJS010000015.1"/>
</dbReference>
<sequence length="142" mass="16303">MLRTHQQATFAAMIITCTNCQHKTDHPENRAFTEEDSKTPCAVCGHTVKSIEISIDDSLLVKEDVMIKKIDPKLPSKKKVLSTTQSGDEYHRNSGTWQERTRIIDRENNLYYEKIENKEINFSKEVSEKLTDHQGHGSAKKK</sequence>
<gene>
    <name evidence="1" type="ORF">GWC95_15435</name>
</gene>